<feature type="transmembrane region" description="Helical" evidence="1">
    <location>
        <begin position="103"/>
        <end position="122"/>
    </location>
</feature>
<comment type="caution">
    <text evidence="2">The sequence shown here is derived from an EMBL/GenBank/DDBJ whole genome shotgun (WGS) entry which is preliminary data.</text>
</comment>
<feature type="transmembrane region" description="Helical" evidence="1">
    <location>
        <begin position="69"/>
        <end position="91"/>
    </location>
</feature>
<feature type="transmembrane region" description="Helical" evidence="1">
    <location>
        <begin position="142"/>
        <end position="165"/>
    </location>
</feature>
<gene>
    <name evidence="2" type="ORF">G443_002946</name>
</gene>
<keyword evidence="1" id="KW-0812">Transmembrane</keyword>
<proteinExistence type="predicted"/>
<dbReference type="EMBL" id="AUBJ02000001">
    <property type="protein sequence ID" value="MCP2332676.1"/>
    <property type="molecule type" value="Genomic_DNA"/>
</dbReference>
<dbReference type="PANTHER" id="PTHR36844">
    <property type="entry name" value="PROTEASE PRSW"/>
    <property type="match status" value="1"/>
</dbReference>
<feature type="transmembrane region" description="Helical" evidence="1">
    <location>
        <begin position="41"/>
        <end position="63"/>
    </location>
</feature>
<name>A0ABT1JJI2_ACTCY</name>
<evidence type="ECO:0000313" key="3">
    <source>
        <dbReference type="Proteomes" id="UP000791080"/>
    </source>
</evidence>
<keyword evidence="3" id="KW-1185">Reference proteome</keyword>
<dbReference type="InterPro" id="IPR026898">
    <property type="entry name" value="PrsW"/>
</dbReference>
<dbReference type="Pfam" id="PF13367">
    <property type="entry name" value="PrsW-protease"/>
    <property type="match status" value="1"/>
</dbReference>
<reference evidence="2 3" key="1">
    <citation type="submission" date="2022-06" db="EMBL/GenBank/DDBJ databases">
        <title>Genomic Encyclopedia of Type Strains, Phase I: the one thousand microbial genomes (KMG-I) project.</title>
        <authorList>
            <person name="Kyrpides N."/>
        </authorList>
    </citation>
    <scope>NUCLEOTIDE SEQUENCE [LARGE SCALE GENOMIC DNA]</scope>
    <source>
        <strain evidence="2 3">DSM 43889</strain>
    </source>
</reference>
<protein>
    <submittedName>
        <fullName evidence="2">Membrane proteinase PrsW, cleaves anti-sigma factor RsiW, M82 family</fullName>
    </submittedName>
</protein>
<evidence type="ECO:0000313" key="2">
    <source>
        <dbReference type="EMBL" id="MCP2332676.1"/>
    </source>
</evidence>
<keyword evidence="1" id="KW-0472">Membrane</keyword>
<feature type="transmembrane region" description="Helical" evidence="1">
    <location>
        <begin position="254"/>
        <end position="272"/>
    </location>
</feature>
<feature type="transmembrane region" description="Helical" evidence="1">
    <location>
        <begin position="177"/>
        <end position="197"/>
    </location>
</feature>
<dbReference type="Proteomes" id="UP000791080">
    <property type="component" value="Unassembled WGS sequence"/>
</dbReference>
<accession>A0ABT1JJI2</accession>
<organism evidence="2 3">
    <name type="scientific">Actinoalloteichus caeruleus DSM 43889</name>
    <dbReference type="NCBI Taxonomy" id="1120930"/>
    <lineage>
        <taxon>Bacteria</taxon>
        <taxon>Bacillati</taxon>
        <taxon>Actinomycetota</taxon>
        <taxon>Actinomycetes</taxon>
        <taxon>Pseudonocardiales</taxon>
        <taxon>Pseudonocardiaceae</taxon>
        <taxon>Actinoalloteichus</taxon>
        <taxon>Actinoalloteichus cyanogriseus</taxon>
    </lineage>
</organism>
<dbReference type="PANTHER" id="PTHR36844:SF1">
    <property type="entry name" value="PROTEASE PRSW"/>
    <property type="match status" value="1"/>
</dbReference>
<feature type="transmembrane region" description="Helical" evidence="1">
    <location>
        <begin position="284"/>
        <end position="302"/>
    </location>
</feature>
<sequence>MSFDYRPGARRRPWREVGGVAIDERTPVRHLTSARLERRRVLLWPVVVLVLLGVSGLALLGVATARVGFVPVIVGALLALLPVGPVLAAFLWIDRWEPEPPKLLLAAFVWGACGATGCALLINNTAEVVGESLLGTGGGDVVAAVISAPLVEEAAKALFVVGVFLRRRVEFDGIVDGIVYSGVTAIGFAFTENINYFGLAFREGGFGDLTGGIVAVFVLRGILTPFAHPLFSAMVGIGVGIAAGSRKKWVRTTALLVGYVLAVLLHAVWNGAATLGGGATFVDTYFVVMVPIFVATLVLVLWQRRREQRTVVAQLPGFAEEGWIAPGEVTLLSSLPSRKAWRKAVRERAGAEAARAVREYQHAVTELAFLRHRVAQGLPVPNAARRQAQAVGVLLGARAEAVRDGLVRSAATRAAHAERRRGTRPRR</sequence>
<evidence type="ECO:0000256" key="1">
    <source>
        <dbReference type="SAM" id="Phobius"/>
    </source>
</evidence>
<feature type="transmembrane region" description="Helical" evidence="1">
    <location>
        <begin position="217"/>
        <end position="242"/>
    </location>
</feature>
<keyword evidence="1" id="KW-1133">Transmembrane helix</keyword>